<evidence type="ECO:0000313" key="2">
    <source>
        <dbReference type="Proteomes" id="UP000015106"/>
    </source>
</evidence>
<dbReference type="AlphaFoldDB" id="A0A8R7UE40"/>
<organism evidence="1 2">
    <name type="scientific">Triticum urartu</name>
    <name type="common">Red wild einkorn</name>
    <name type="synonym">Crithodium urartu</name>
    <dbReference type="NCBI Taxonomy" id="4572"/>
    <lineage>
        <taxon>Eukaryota</taxon>
        <taxon>Viridiplantae</taxon>
        <taxon>Streptophyta</taxon>
        <taxon>Embryophyta</taxon>
        <taxon>Tracheophyta</taxon>
        <taxon>Spermatophyta</taxon>
        <taxon>Magnoliopsida</taxon>
        <taxon>Liliopsida</taxon>
        <taxon>Poales</taxon>
        <taxon>Poaceae</taxon>
        <taxon>BOP clade</taxon>
        <taxon>Pooideae</taxon>
        <taxon>Triticodae</taxon>
        <taxon>Triticeae</taxon>
        <taxon>Triticinae</taxon>
        <taxon>Triticum</taxon>
    </lineage>
</organism>
<proteinExistence type="predicted"/>
<accession>A0A8R7UE40</accession>
<sequence>QWVRQRDSPTSLLRENHKLSDVELLLGRHGAADDLADGETFIMPQTEPDPQLADGDLRIPRTNYLVCDSSHSNVVLKNMIKGVDIGLEVTA</sequence>
<dbReference type="EnsemblPlants" id="TuG1812G0500000058.01.T01">
    <property type="protein sequence ID" value="TuG1812G0500000058.01.T01.cds320648"/>
    <property type="gene ID" value="TuG1812G0500000058.01"/>
</dbReference>
<dbReference type="Gramene" id="TuG1812G0500000058.01.T01">
    <property type="protein sequence ID" value="TuG1812G0500000058.01.T01.cds320648"/>
    <property type="gene ID" value="TuG1812G0500000058.01"/>
</dbReference>
<keyword evidence="2" id="KW-1185">Reference proteome</keyword>
<evidence type="ECO:0000313" key="1">
    <source>
        <dbReference type="EnsemblPlants" id="TuG1812G0500000058.01.T01.cds320648"/>
    </source>
</evidence>
<reference evidence="2" key="1">
    <citation type="journal article" date="2013" name="Nature">
        <title>Draft genome of the wheat A-genome progenitor Triticum urartu.</title>
        <authorList>
            <person name="Ling H.Q."/>
            <person name="Zhao S."/>
            <person name="Liu D."/>
            <person name="Wang J."/>
            <person name="Sun H."/>
            <person name="Zhang C."/>
            <person name="Fan H."/>
            <person name="Li D."/>
            <person name="Dong L."/>
            <person name="Tao Y."/>
            <person name="Gao C."/>
            <person name="Wu H."/>
            <person name="Li Y."/>
            <person name="Cui Y."/>
            <person name="Guo X."/>
            <person name="Zheng S."/>
            <person name="Wang B."/>
            <person name="Yu K."/>
            <person name="Liang Q."/>
            <person name="Yang W."/>
            <person name="Lou X."/>
            <person name="Chen J."/>
            <person name="Feng M."/>
            <person name="Jian J."/>
            <person name="Zhang X."/>
            <person name="Luo G."/>
            <person name="Jiang Y."/>
            <person name="Liu J."/>
            <person name="Wang Z."/>
            <person name="Sha Y."/>
            <person name="Zhang B."/>
            <person name="Wu H."/>
            <person name="Tang D."/>
            <person name="Shen Q."/>
            <person name="Xue P."/>
            <person name="Zou S."/>
            <person name="Wang X."/>
            <person name="Liu X."/>
            <person name="Wang F."/>
            <person name="Yang Y."/>
            <person name="An X."/>
            <person name="Dong Z."/>
            <person name="Zhang K."/>
            <person name="Zhang X."/>
            <person name="Luo M.C."/>
            <person name="Dvorak J."/>
            <person name="Tong Y."/>
            <person name="Wang J."/>
            <person name="Yang H."/>
            <person name="Li Z."/>
            <person name="Wang D."/>
            <person name="Zhang A."/>
            <person name="Wang J."/>
        </authorList>
    </citation>
    <scope>NUCLEOTIDE SEQUENCE</scope>
    <source>
        <strain evidence="2">cv. G1812</strain>
    </source>
</reference>
<dbReference type="Proteomes" id="UP000015106">
    <property type="component" value="Chromosome 5"/>
</dbReference>
<name>A0A8R7UE40_TRIUA</name>
<reference evidence="1" key="3">
    <citation type="submission" date="2022-06" db="UniProtKB">
        <authorList>
            <consortium name="EnsemblPlants"/>
        </authorList>
    </citation>
    <scope>IDENTIFICATION</scope>
</reference>
<protein>
    <submittedName>
        <fullName evidence="1">Uncharacterized protein</fullName>
    </submittedName>
</protein>
<reference evidence="1" key="2">
    <citation type="submission" date="2018-03" db="EMBL/GenBank/DDBJ databases">
        <title>The Triticum urartu genome reveals the dynamic nature of wheat genome evolution.</title>
        <authorList>
            <person name="Ling H."/>
            <person name="Ma B."/>
            <person name="Shi X."/>
            <person name="Liu H."/>
            <person name="Dong L."/>
            <person name="Sun H."/>
            <person name="Cao Y."/>
            <person name="Gao Q."/>
            <person name="Zheng S."/>
            <person name="Li Y."/>
            <person name="Yu Y."/>
            <person name="Du H."/>
            <person name="Qi M."/>
            <person name="Li Y."/>
            <person name="Yu H."/>
            <person name="Cui Y."/>
            <person name="Wang N."/>
            <person name="Chen C."/>
            <person name="Wu H."/>
            <person name="Zhao Y."/>
            <person name="Zhang J."/>
            <person name="Li Y."/>
            <person name="Zhou W."/>
            <person name="Zhang B."/>
            <person name="Hu W."/>
            <person name="Eijk M."/>
            <person name="Tang J."/>
            <person name="Witsenboer H."/>
            <person name="Zhao S."/>
            <person name="Li Z."/>
            <person name="Zhang A."/>
            <person name="Wang D."/>
            <person name="Liang C."/>
        </authorList>
    </citation>
    <scope>NUCLEOTIDE SEQUENCE [LARGE SCALE GENOMIC DNA]</scope>
    <source>
        <strain evidence="1">cv. G1812</strain>
    </source>
</reference>